<sequence>MPMLSKHKLSSKAEINVASFFGAQKPYSTWPLPKRTGHAYRYRFLPLSISKRSETGLTGNVTGHSEVLFEAEEKTALNDNKEIWQIEGQIWQRLHPSGGDPVPFTEEDGNEVPLGLKSTGNKFLDAFRGLFIPQGFPNSVSPDYLPYQLTTLLTHVTGWCEASLATSTLLKAVGVGASVEGVTAATAGIKWILKDGVGAVGRLFIGGGLAGYFDEEPRRWRMTGELVNTVGVMLEIATAMYPKLFLVLAGGGTLAKSVGKGMGKPAFRVMQQHFAISRNVGDVAAKEEVWEVAGQMSGIAVTVVLLKVLESHQSAESLLLTWAVLAVSHIYLRYRSLKELRFTSLNQKRACILVSRHVAGVPLPGVEEANLLEPILPSKRSSRPSVAMACKLSDAAAGGSAPPLERLLELYGSEAYLLLWGGGEGRVVLKEGFAEVDKLKALWQAAWLEHRGVEDAGEAELAASLEAMREHFPGFVSEARTLGWNTDEVIIRTPAVYIKYRERGAAGEAAGAAPGK</sequence>
<comment type="similarity">
    <text evidence="1">Belongs to the RUS1 family.</text>
</comment>
<dbReference type="InterPro" id="IPR055412">
    <property type="entry name" value="UVB_sens_C"/>
</dbReference>
<reference evidence="4" key="1">
    <citation type="submission" date="2014-05" db="EMBL/GenBank/DDBJ databases">
        <title>The transcriptome of the halophilic microalga Tetraselmis sp. GSL018 isolated from the Great Salt Lake, Utah.</title>
        <authorList>
            <person name="Jinkerson R.E."/>
            <person name="D'Adamo S."/>
            <person name="Posewitz M.C."/>
        </authorList>
    </citation>
    <scope>NUCLEOTIDE SEQUENCE</scope>
    <source>
        <strain evidence="4">GSL018</strain>
    </source>
</reference>
<evidence type="ECO:0000259" key="3">
    <source>
        <dbReference type="Pfam" id="PF24160"/>
    </source>
</evidence>
<feature type="domain" description="Root UVB sensitive protein C-terminal" evidence="3">
    <location>
        <begin position="366"/>
        <end position="479"/>
    </location>
</feature>
<dbReference type="InterPro" id="IPR006968">
    <property type="entry name" value="RUS_fam"/>
</dbReference>
<dbReference type="InterPro" id="IPR054549">
    <property type="entry name" value="UVB_sens_RUS_dom"/>
</dbReference>
<gene>
    <name evidence="4" type="ORF">TSPGSL018_16457</name>
</gene>
<evidence type="ECO:0000259" key="2">
    <source>
        <dbReference type="Pfam" id="PF04884"/>
    </source>
</evidence>
<feature type="domain" description="Protein root UVB sensitive/RUS" evidence="2">
    <location>
        <begin position="120"/>
        <end position="358"/>
    </location>
</feature>
<proteinExistence type="inferred from homology"/>
<evidence type="ECO:0000256" key="1">
    <source>
        <dbReference type="ARBA" id="ARBA00007558"/>
    </source>
</evidence>
<dbReference type="Pfam" id="PF24160">
    <property type="entry name" value="UVB_sens_C"/>
    <property type="match status" value="1"/>
</dbReference>
<dbReference type="EMBL" id="GBEZ01021503">
    <property type="protein sequence ID" value="JAC65249.1"/>
    <property type="molecule type" value="Transcribed_RNA"/>
</dbReference>
<dbReference type="PANTHER" id="PTHR12770:SF27">
    <property type="entry name" value="PROTEIN ROOT UVB SENSITIVE 5"/>
    <property type="match status" value="1"/>
</dbReference>
<dbReference type="PANTHER" id="PTHR12770">
    <property type="entry name" value="RUS1 FAMILY PROTEIN C16ORF58"/>
    <property type="match status" value="1"/>
</dbReference>
<dbReference type="Pfam" id="PF04884">
    <property type="entry name" value="UVB_sens_prot"/>
    <property type="match status" value="1"/>
</dbReference>
<dbReference type="AlphaFoldDB" id="A0A061R3C9"/>
<protein>
    <submittedName>
        <fullName evidence="4">Upf0420 protein</fullName>
    </submittedName>
</protein>
<accession>A0A061R3C9</accession>
<evidence type="ECO:0000313" key="4">
    <source>
        <dbReference type="EMBL" id="JAC65249.1"/>
    </source>
</evidence>
<name>A0A061R3C9_9CHLO</name>
<organism evidence="4">
    <name type="scientific">Tetraselmis sp. GSL018</name>
    <dbReference type="NCBI Taxonomy" id="582737"/>
    <lineage>
        <taxon>Eukaryota</taxon>
        <taxon>Viridiplantae</taxon>
        <taxon>Chlorophyta</taxon>
        <taxon>core chlorophytes</taxon>
        <taxon>Chlorodendrophyceae</taxon>
        <taxon>Chlorodendrales</taxon>
        <taxon>Chlorodendraceae</taxon>
        <taxon>Tetraselmis</taxon>
    </lineage>
</organism>